<protein>
    <submittedName>
        <fullName evidence="2">Uncharacterized protein</fullName>
    </submittedName>
</protein>
<name>A0A9R1A5D2_TRITD</name>
<dbReference type="Proteomes" id="UP000324705">
    <property type="component" value="Chromosome 7B"/>
</dbReference>
<feature type="compositionally biased region" description="Basic and acidic residues" evidence="1">
    <location>
        <begin position="85"/>
        <end position="101"/>
    </location>
</feature>
<dbReference type="PANTHER" id="PTHR34962">
    <property type="entry name" value="EMBRYO DEFECTIVE 1703-RELATED"/>
    <property type="match status" value="1"/>
</dbReference>
<feature type="compositionally biased region" description="Low complexity" evidence="1">
    <location>
        <begin position="874"/>
        <end position="886"/>
    </location>
</feature>
<gene>
    <name evidence="2" type="ORF">TRITD_7Bv1G138900</name>
</gene>
<dbReference type="AlphaFoldDB" id="A0A9R1A5D2"/>
<feature type="region of interest" description="Disordered" evidence="1">
    <location>
        <begin position="820"/>
        <end position="886"/>
    </location>
</feature>
<feature type="compositionally biased region" description="Polar residues" evidence="1">
    <location>
        <begin position="820"/>
        <end position="847"/>
    </location>
</feature>
<dbReference type="PANTHER" id="PTHR34962:SF1">
    <property type="entry name" value="EMBRYO DEFECTIVE 1703-RELATED"/>
    <property type="match status" value="1"/>
</dbReference>
<feature type="compositionally biased region" description="Basic residues" evidence="1">
    <location>
        <begin position="956"/>
        <end position="968"/>
    </location>
</feature>
<sequence>MASASISSLFLAPPVFPCQIAGRPTLAPTSPPGRLAPAPRIRSSTRFACARCEAALVPAWRVRAPPRRRNVLRDKASPPLVVRPPSHEALHSRHQSDKDRPPLVGRTGEPQPASSDDHALPDPEEKSDISVCLDAGPSGNAVAESNLDGQKDLDWDAEESHFCGNGTGPVFSVYEDPDGNAVHVEVNEDEIFSRCASADGEGSGDLQSILSRTRVMAEQFESAKREVPKNSSLFRFVAAEKKKSCVADTDASVVQTNGTPSRAVAWGGFAAFCGVCIVLIASKLIWRNIKVHFSSKLFHALRPGMKAGQLDKGNIKVISNAHKFPGDLLVRPQLERRELMNNLKKAKMSRERFSFRNIFSCSTVANDDIARITEIRRMVTDVHTLEEGNLRRSKGGNDNSVVFPHPVVATEETISASYVGQSIYVDDVSELVSSELPNISSSNGITEESVKQPVDFKNGAPIIDISVKNQYVIGAFEQPEYRYNDESTADAKDRTSFIHATEKELHICSADDHNVSPNTINTPSPEFERKEQFAEVTASIQGLEPSELFSSDEQMIRINDSAHQTINNVVPETTDVFSPNCFNISSSGLKYKGASLANSENDINCMQETEAPTTFANDAQTANCEDFAHCVRIIGTEAGKDLLMTDISTMKSPQLISKEPVDLTTDNMQSMQEPEPSNHDDKQISYANVRSHKIDIVHNETRTSLETVPLYALQEETVQHKGAEVEILEKQVKITSSNKEARAYLKKDKAKLQKEMCSDKLPGTKLSAEGVPGTGIVVDPSNGVQKTKKVARKRLKKVQINQGVAEIVAEQDVVHNSSMVDQVNSSQNVKRTRRGNQTNAFRTQGSQTREEIPETALMASLPDDAPRSENMKPLGDADSSAGALSSKDVLMESQPSRFSARRTRKEELKLNCQTSERVEAATTETKTNMHDYNVMHEGSTDFNKSKTKMGVAAAKKSTKRKSLSKRTKPSNAVSNKDSKEPTGD</sequence>
<evidence type="ECO:0000256" key="1">
    <source>
        <dbReference type="SAM" id="MobiDB-lite"/>
    </source>
</evidence>
<evidence type="ECO:0000313" key="3">
    <source>
        <dbReference type="Proteomes" id="UP000324705"/>
    </source>
</evidence>
<feature type="region of interest" description="Disordered" evidence="1">
    <location>
        <begin position="932"/>
        <end position="984"/>
    </location>
</feature>
<dbReference type="OMA" id="RMVTNVH"/>
<evidence type="ECO:0000313" key="2">
    <source>
        <dbReference type="EMBL" id="VAI89142.1"/>
    </source>
</evidence>
<feature type="region of interest" description="Disordered" evidence="1">
    <location>
        <begin position="70"/>
        <end position="146"/>
    </location>
</feature>
<accession>A0A9R1A5D2</accession>
<dbReference type="Gramene" id="TRITD7Bv1G138900.2">
    <property type="protein sequence ID" value="TRITD7Bv1G138900.2"/>
    <property type="gene ID" value="TRITD7Bv1G138900"/>
</dbReference>
<feature type="compositionally biased region" description="Basic and acidic residues" evidence="1">
    <location>
        <begin position="115"/>
        <end position="128"/>
    </location>
</feature>
<dbReference type="EMBL" id="LT934124">
    <property type="protein sequence ID" value="VAI89142.1"/>
    <property type="molecule type" value="Genomic_DNA"/>
</dbReference>
<organism evidence="2 3">
    <name type="scientific">Triticum turgidum subsp. durum</name>
    <name type="common">Durum wheat</name>
    <name type="synonym">Triticum durum</name>
    <dbReference type="NCBI Taxonomy" id="4567"/>
    <lineage>
        <taxon>Eukaryota</taxon>
        <taxon>Viridiplantae</taxon>
        <taxon>Streptophyta</taxon>
        <taxon>Embryophyta</taxon>
        <taxon>Tracheophyta</taxon>
        <taxon>Spermatophyta</taxon>
        <taxon>Magnoliopsida</taxon>
        <taxon>Liliopsida</taxon>
        <taxon>Poales</taxon>
        <taxon>Poaceae</taxon>
        <taxon>BOP clade</taxon>
        <taxon>Pooideae</taxon>
        <taxon>Triticodae</taxon>
        <taxon>Triticeae</taxon>
        <taxon>Triticinae</taxon>
        <taxon>Triticum</taxon>
    </lineage>
</organism>
<proteinExistence type="predicted"/>
<reference evidence="2 3" key="1">
    <citation type="submission" date="2017-09" db="EMBL/GenBank/DDBJ databases">
        <authorList>
            <consortium name="International Durum Wheat Genome Sequencing Consortium (IDWGSC)"/>
            <person name="Milanesi L."/>
        </authorList>
    </citation>
    <scope>NUCLEOTIDE SEQUENCE [LARGE SCALE GENOMIC DNA]</scope>
    <source>
        <strain evidence="3">cv. Svevo</strain>
    </source>
</reference>
<keyword evidence="3" id="KW-1185">Reference proteome</keyword>